<feature type="compositionally biased region" description="Low complexity" evidence="1">
    <location>
        <begin position="1437"/>
        <end position="1450"/>
    </location>
</feature>
<dbReference type="EMBL" id="IACT01002961">
    <property type="protein sequence ID" value="LAC22215.1"/>
    <property type="molecule type" value="mRNA"/>
</dbReference>
<dbReference type="GO" id="GO:0005765">
    <property type="term" value="C:lysosomal membrane"/>
    <property type="evidence" value="ECO:0007669"/>
    <property type="project" value="TreeGrafter"/>
</dbReference>
<feature type="region of interest" description="Disordered" evidence="1">
    <location>
        <begin position="332"/>
        <end position="398"/>
    </location>
</feature>
<accession>A0A6A7FW12</accession>
<dbReference type="InterPro" id="IPR036388">
    <property type="entry name" value="WH-like_DNA-bd_sf"/>
</dbReference>
<dbReference type="InterPro" id="IPR000591">
    <property type="entry name" value="DEP_dom"/>
</dbReference>
<feature type="compositionally biased region" description="Low complexity" evidence="1">
    <location>
        <begin position="2184"/>
        <end position="2196"/>
    </location>
</feature>
<name>A0A6A7FW12_9CRUS</name>
<dbReference type="Pfam" id="PF19418">
    <property type="entry name" value="DEPDC5_CTD"/>
    <property type="match status" value="2"/>
</dbReference>
<dbReference type="Pfam" id="PF23013">
    <property type="entry name" value="IML1_N"/>
    <property type="match status" value="1"/>
</dbReference>
<evidence type="ECO:0000313" key="3">
    <source>
        <dbReference type="EMBL" id="LAC22215.1"/>
    </source>
</evidence>
<dbReference type="Pfam" id="PF12257">
    <property type="entry name" value="IML1"/>
    <property type="match status" value="1"/>
</dbReference>
<dbReference type="Gene3D" id="1.10.10.10">
    <property type="entry name" value="Winged helix-like DNA-binding domain superfamily/Winged helix DNA-binding domain"/>
    <property type="match status" value="1"/>
</dbReference>
<dbReference type="SUPFAM" id="SSF46785">
    <property type="entry name" value="Winged helix' DNA-binding domain"/>
    <property type="match status" value="1"/>
</dbReference>
<dbReference type="PROSITE" id="PS50186">
    <property type="entry name" value="DEP"/>
    <property type="match status" value="1"/>
</dbReference>
<dbReference type="InterPro" id="IPR055213">
    <property type="entry name" value="IML1_double_psi_beta_barrel"/>
</dbReference>
<feature type="compositionally biased region" description="Polar residues" evidence="1">
    <location>
        <begin position="958"/>
        <end position="967"/>
    </location>
</feature>
<feature type="region of interest" description="Disordered" evidence="1">
    <location>
        <begin position="2155"/>
        <end position="2196"/>
    </location>
</feature>
<feature type="region of interest" description="Disordered" evidence="1">
    <location>
        <begin position="1836"/>
        <end position="1862"/>
    </location>
</feature>
<organism evidence="3">
    <name type="scientific">Hirondellea gigas</name>
    <dbReference type="NCBI Taxonomy" id="1518452"/>
    <lineage>
        <taxon>Eukaryota</taxon>
        <taxon>Metazoa</taxon>
        <taxon>Ecdysozoa</taxon>
        <taxon>Arthropoda</taxon>
        <taxon>Crustacea</taxon>
        <taxon>Multicrustacea</taxon>
        <taxon>Malacostraca</taxon>
        <taxon>Eumalacostraca</taxon>
        <taxon>Peracarida</taxon>
        <taxon>Amphipoda</taxon>
        <taxon>Amphilochidea</taxon>
        <taxon>Lysianassida</taxon>
        <taxon>Lysianassidira</taxon>
        <taxon>Lysianassoidea</taxon>
        <taxon>Lysianassidae</taxon>
        <taxon>Hirondellea</taxon>
    </lineage>
</organism>
<evidence type="ECO:0000259" key="2">
    <source>
        <dbReference type="PROSITE" id="PS50186"/>
    </source>
</evidence>
<proteinExistence type="evidence at transcript level"/>
<dbReference type="GO" id="GO:1904262">
    <property type="term" value="P:negative regulation of TORC1 signaling"/>
    <property type="evidence" value="ECO:0007669"/>
    <property type="project" value="TreeGrafter"/>
</dbReference>
<dbReference type="GO" id="GO:0035556">
    <property type="term" value="P:intracellular signal transduction"/>
    <property type="evidence" value="ECO:0007669"/>
    <property type="project" value="InterPro"/>
</dbReference>
<feature type="compositionally biased region" description="Low complexity" evidence="1">
    <location>
        <begin position="360"/>
        <end position="372"/>
    </location>
</feature>
<feature type="compositionally biased region" description="Basic residues" evidence="1">
    <location>
        <begin position="1135"/>
        <end position="1145"/>
    </location>
</feature>
<feature type="compositionally biased region" description="Polar residues" evidence="1">
    <location>
        <begin position="1954"/>
        <end position="1970"/>
    </location>
</feature>
<dbReference type="InterPro" id="IPR036390">
    <property type="entry name" value="WH_DNA-bd_sf"/>
</dbReference>
<evidence type="ECO:0000256" key="1">
    <source>
        <dbReference type="SAM" id="MobiDB-lite"/>
    </source>
</evidence>
<feature type="region of interest" description="Disordered" evidence="1">
    <location>
        <begin position="939"/>
        <end position="1020"/>
    </location>
</feature>
<protein>
    <submittedName>
        <fullName evidence="3">DEP domain-containing protein 5-like</fullName>
    </submittedName>
</protein>
<dbReference type="PANTHER" id="PTHR13179">
    <property type="entry name" value="DEP DOMAIN CONTAINING PROTEIN 5"/>
    <property type="match status" value="1"/>
</dbReference>
<feature type="region of interest" description="Disordered" evidence="1">
    <location>
        <begin position="1123"/>
        <end position="1150"/>
    </location>
</feature>
<dbReference type="GO" id="GO:1990130">
    <property type="term" value="C:GATOR1 complex"/>
    <property type="evidence" value="ECO:0007669"/>
    <property type="project" value="TreeGrafter"/>
</dbReference>
<feature type="compositionally biased region" description="Low complexity" evidence="1">
    <location>
        <begin position="980"/>
        <end position="994"/>
    </location>
</feature>
<feature type="compositionally biased region" description="Low complexity" evidence="1">
    <location>
        <begin position="1406"/>
        <end position="1418"/>
    </location>
</feature>
<dbReference type="InterPro" id="IPR027244">
    <property type="entry name" value="IML1"/>
</dbReference>
<feature type="region of interest" description="Disordered" evidence="1">
    <location>
        <begin position="1951"/>
        <end position="1999"/>
    </location>
</feature>
<dbReference type="SMART" id="SM00049">
    <property type="entry name" value="DEP"/>
    <property type="match status" value="1"/>
</dbReference>
<reference evidence="3" key="1">
    <citation type="submission" date="2017-11" db="EMBL/GenBank/DDBJ databases">
        <title>The sensing device of the deep-sea amphipod.</title>
        <authorList>
            <person name="Kobayashi H."/>
            <person name="Nagahama T."/>
            <person name="Arai W."/>
            <person name="Sasagawa Y."/>
            <person name="Umeda M."/>
            <person name="Hayashi T."/>
            <person name="Nikaido I."/>
            <person name="Watanabe H."/>
            <person name="Oguri K."/>
            <person name="Kitazato H."/>
            <person name="Fujioka K."/>
            <person name="Kido Y."/>
            <person name="Takami H."/>
        </authorList>
    </citation>
    <scope>NUCLEOTIDE SEQUENCE</scope>
    <source>
        <tissue evidence="3">Whole body</tissue>
    </source>
</reference>
<feature type="region of interest" description="Disordered" evidence="1">
    <location>
        <begin position="691"/>
        <end position="711"/>
    </location>
</feature>
<dbReference type="InterPro" id="IPR045838">
    <property type="entry name" value="DEPDC5_CTD"/>
</dbReference>
<sequence length="2196" mass="240745">MATRENKTSKTFEKSVSPVQKLNLKLVTHQKSYKEELLLNLRELELSAGDVLEIYHPDPRIYPRRRYPRLLLQVPNLAAKEESVVQKDSISVEQSIAVQFGLQTYQYVSVTKVVPEKVSLQLLELTFKDQYLNRSDMWRFSQSLMSTVVYKNKTVEFCSQTVRCQVYDMWSQGSRVACGYVSEDTKVVYRSSTSRFYLFIQMSSEMWEFDHYGDLYFEKAVSGFLTELFDKWKLMNTNHEVTIVLFSRSFYPTARSMSQFPEDMKPFIQQDPLGRFFQDFYRVAVQNERHEDWSCVLRTLRQLFYHYPSAVLGRETIDGDALADVRSTHAARAAAATGSSEQHTQEKSPLNKDKDTQRNSVTPKSTTSSSSESKADDSPIKQHKNTDISPMKPPRAELSTADQGNFLEVLNMSLNVFEKHYQDRSLERTGQMSVVITPGVGVFHVDRTLTKITKQRIIDNGVGSDLVCLGEQPLHAVPLLKFHGRLGRKGGDDYSMPGSWINLSYYSSGKRNHRAAMGHMYVPRIKIPEHWIPSFYPSTKRRKADLKFGEQRPTSSRQNVANLLEPLQPSPSVGTPASLVVVQATGAELLKLKSALRDQSMQNAAGFDGIGSIGGGGSEQAAAMSDQRKINLRAKEAKGWMPRTTGRRTGTDPQLRRSRDVDAEMDSYDDDIFKFSNRTYGHDYRNLRTTSLTSRKKSSQSFSEHHSSMAAATSIQQMTTMRQLSDPDLRRTEHHHATICSLSTGVGHHHRTLAAVNAGATANVAASAPGAGASNTGVGVCGGMAPSTTPVMGGSMGSSTVCYTVGNAALPYAPGTGQHKPYASTHTFGAFNLEVNEPQPLSGQLPPVVPPAPAAYEFCNSEKVERAEQPLINPFDPKYTTIKLTSYRRRWVHIFPKNVSGALIQQHHKEDDALKKDLTTYPSSSSEDDADFLEDLEEENTLDLSTGDLIRQMEDNPSESMTTTPGSRTGRHSGLNADGSNASSSRPASHMSASTTAHKQRSSWAAPVSNERNSTDPDTLLWGATGEQEWSAAITTGVDWKSLTLPACLPITTDFFPSEESFKKDYVLNNYSLLPDDINESPSGGGRPGCAQVTAYGRAPMTTLQVFNELVSQRLSQGFQLILPKNDAGRPGQRGSRKQRKKKKNLSATVTTTTTIGGGAMSTTDLSAASSGAASTTDLRALVSGTSGTAKTTAVATRAKAAPSGGSGAASARLHSSPNIAMMEAKLKDLTVAPFASAGEQLTTIEYKLSIGTLFHKLKLVGSNRIEASVYRPRIVPETLKNDYRYRFCAPYMAGYELSTTKFMTERLDCYKWNYLDNYVSLYSDSFENPLDEDLKYWRVRLVVVPDLHRSVMRNLLDNWKEFPDAGIYTPLTSAQQQSTNEGFIKFLEMLHRIKRPVMRKTKLPASGATTAASGSSGTKERVGSVRISEQSRSKGSTDSTSFDPSMSSSLHNQQQQHCEDKRALSVASSYEDIVSTMRSSVNGLNFFSPPHPGLPHYCFLSADAVPWLREHVQGVDSHQDSMTLLQALCTQGYIRHASGNKLLPIYYGFYIYFIRTGNVEQDTTSSPDTFSQEFHEVEIFPQPLIGGLSTSFACDGEKDGDTAMPGSSSDHTPSEEDALPSFLRQHLPPLYQPFRTNAGRMVSQGPVSIDQNNRSERSEWGDLVCSTTYSTGTAYLFCLRWMCATGALVADLISMWQRRASSFNLYLFPIPSDPFALPHSLDCDPLRGPLHLPLIMTCNPPCSESLGDVPCIFTEDDFSDGFVVTTVTATSKTCAGTFDVAKTGTDASKADGGTFNEASTSTTPAAAFSHVGPEESKYVETDTVDSCKMRVSSTIDADAPPNKVEPSDTAHKPSPKKSRNFSTGFCLKHDIFARFPHHTRPQRTRLLQEAILAKFGFVRFPNELNATVSGAGGNDPNQFVHVTGNVFVMVLTPGMADMFPSQHYHQHQYPSAGLSTTVHGTRSSSSQPPCNRHDTFHPTSRPTSLFPESARKSSKNRIGGAVASPHEEYFHRLMADHHRAMKAAPSTTTQHQDAAPAAAVHSSAAMQQSAGFLWSFNYMLTRRWKSLASGEEAFAELLLHDFRNFCANKNDRLRTFCENFLAENKITDAAACTSAAAGSGKTGGDCSGASVACSGTGTYATGATVTSSSSATATSAATSNSSTDTSVGANTNTGATPADACASSDTSVVSNTNVG</sequence>
<dbReference type="GO" id="GO:0010508">
    <property type="term" value="P:positive regulation of autophagy"/>
    <property type="evidence" value="ECO:0007669"/>
    <property type="project" value="TreeGrafter"/>
</dbReference>
<feature type="domain" description="DEP" evidence="2">
    <location>
        <begin position="1499"/>
        <end position="1556"/>
    </location>
</feature>
<feature type="compositionally biased region" description="Low complexity" evidence="1">
    <location>
        <begin position="2155"/>
        <end position="2167"/>
    </location>
</feature>
<feature type="region of interest" description="Disordered" evidence="1">
    <location>
        <begin position="1402"/>
        <end position="1459"/>
    </location>
</feature>
<dbReference type="InterPro" id="IPR048255">
    <property type="entry name" value="IML1_N"/>
</dbReference>
<dbReference type="PANTHER" id="PTHR13179:SF8">
    <property type="entry name" value="GATOR COMPLEX PROTEIN DEPDC5"/>
    <property type="match status" value="1"/>
</dbReference>
<feature type="compositionally biased region" description="Basic and acidic residues" evidence="1">
    <location>
        <begin position="373"/>
        <end position="386"/>
    </location>
</feature>
<dbReference type="GO" id="GO:0005096">
    <property type="term" value="F:GTPase activator activity"/>
    <property type="evidence" value="ECO:0007669"/>
    <property type="project" value="InterPro"/>
</dbReference>
<dbReference type="GO" id="GO:0034198">
    <property type="term" value="P:cellular response to amino acid starvation"/>
    <property type="evidence" value="ECO:0007669"/>
    <property type="project" value="TreeGrafter"/>
</dbReference>
<feature type="compositionally biased region" description="Basic and acidic residues" evidence="1">
    <location>
        <begin position="343"/>
        <end position="357"/>
    </location>
</feature>